<keyword evidence="2" id="KW-1185">Reference proteome</keyword>
<evidence type="ECO:0000313" key="2">
    <source>
        <dbReference type="Proteomes" id="UP000077363"/>
    </source>
</evidence>
<dbReference type="STRING" id="1182568.SU48_13055"/>
<dbReference type="EMBL" id="CP011387">
    <property type="protein sequence ID" value="ANE44538.1"/>
    <property type="molecule type" value="Genomic_DNA"/>
</dbReference>
<evidence type="ECO:0000313" key="1">
    <source>
        <dbReference type="EMBL" id="ANE44538.1"/>
    </source>
</evidence>
<dbReference type="Proteomes" id="UP000077363">
    <property type="component" value="Chromosome"/>
</dbReference>
<dbReference type="RefSeq" id="WP_064015625.1">
    <property type="nucleotide sequence ID" value="NZ_CP011387.1"/>
</dbReference>
<reference evidence="1 2" key="1">
    <citation type="submission" date="2015-01" db="EMBL/GenBank/DDBJ databases">
        <title>Deinococcus puniceus/DY1/ whole genome sequencing.</title>
        <authorList>
            <person name="Kim M.K."/>
            <person name="Srinivasan S."/>
            <person name="Lee J.-J."/>
        </authorList>
    </citation>
    <scope>NUCLEOTIDE SEQUENCE [LARGE SCALE GENOMIC DNA]</scope>
    <source>
        <strain evidence="1 2">DY1</strain>
    </source>
</reference>
<accession>A0A172TBY6</accession>
<dbReference type="OrthoDB" id="65586at2"/>
<organism evidence="1 2">
    <name type="scientific">Deinococcus puniceus</name>
    <dbReference type="NCBI Taxonomy" id="1182568"/>
    <lineage>
        <taxon>Bacteria</taxon>
        <taxon>Thermotogati</taxon>
        <taxon>Deinococcota</taxon>
        <taxon>Deinococci</taxon>
        <taxon>Deinococcales</taxon>
        <taxon>Deinococcaceae</taxon>
        <taxon>Deinococcus</taxon>
    </lineage>
</organism>
<dbReference type="AlphaFoldDB" id="A0A172TBY6"/>
<dbReference type="KEGG" id="dpu:SU48_13055"/>
<proteinExistence type="predicted"/>
<dbReference type="PATRIC" id="fig|1182568.3.peg.2698"/>
<name>A0A172TBY6_9DEIO</name>
<protein>
    <submittedName>
        <fullName evidence="1">Arginase</fullName>
    </submittedName>
</protein>
<sequence>MLLSIDWDAYSGCADLVFDAPIWGTRDLPADREEAWQARTLRRNPEAQDWTPLDADFPLYPGWEALERYAGCPAWVTLSHADAWGWLEEHAARTGSVPDVLNIDSHHDLASRSGDGTRVRPGNWAGLGLGGGLIRNYTCLYPAWHTALAVAEGFDLERTHAEIAGLLSSETLPPALLPRLALRRMTHSTDGLPDPAEVSGVLLVQSPAWTNPAHDPAFWQLAEHLNAHRVVAPLYRKWGGCSVPRS</sequence>
<gene>
    <name evidence="1" type="ORF">SU48_13055</name>
</gene>